<dbReference type="AlphaFoldDB" id="A0A6I6SVH7"/>
<dbReference type="InterPro" id="IPR029787">
    <property type="entry name" value="Nucleotide_cyclase"/>
</dbReference>
<protein>
    <recommendedName>
        <fullName evidence="3">SatD family (SatD)</fullName>
    </recommendedName>
</protein>
<dbReference type="EMBL" id="CP035042">
    <property type="protein sequence ID" value="QHC52087.1"/>
    <property type="molecule type" value="Genomic_DNA"/>
</dbReference>
<evidence type="ECO:0000313" key="1">
    <source>
        <dbReference type="EMBL" id="QHC52087.1"/>
    </source>
</evidence>
<accession>A0A6I6SVH7</accession>
<dbReference type="SUPFAM" id="SSF55073">
    <property type="entry name" value="Nucleotide cyclase"/>
    <property type="match status" value="1"/>
</dbReference>
<keyword evidence="2" id="KW-1185">Reference proteome</keyword>
<reference evidence="1 2" key="1">
    <citation type="submission" date="2019-01" db="EMBL/GenBank/DDBJ databases">
        <title>Complete genome of a denitifying bacterium Halomons sp. BC-M4-5.</title>
        <authorList>
            <person name="Wang L."/>
            <person name="Shao Z."/>
        </authorList>
    </citation>
    <scope>NUCLEOTIDE SEQUENCE [LARGE SCALE GENOMIC DNA]</scope>
    <source>
        <strain evidence="1 2">BC-M4-5</strain>
    </source>
</reference>
<dbReference type="OrthoDB" id="7064118at2"/>
<evidence type="ECO:0000313" key="2">
    <source>
        <dbReference type="Proteomes" id="UP000464013"/>
    </source>
</evidence>
<dbReference type="KEGG" id="htx:EKK97_09075"/>
<sequence>MAQRIAVLTGDLVDSRKASDPKRLFKVLDTALETITERYGGQSERYRGDGFQVALPDPAAALPAAVLLRAALIRHSEERQRWDARIAVAIGKDSWQPEQRVTEASGEVFVRSGQTLDAMSEGASHLRLSLVEEDGSECLALLTRFVDDLIDGWSRYAAEAVYLSLWYEEPQQALAKRLGISQPSVHKRLRAARWALLEDYLRYLGQRFKDDSR</sequence>
<organism evidence="1 2">
    <name type="scientific">Billgrantia tianxiuensis</name>
    <dbReference type="NCBI Taxonomy" id="2497861"/>
    <lineage>
        <taxon>Bacteria</taxon>
        <taxon>Pseudomonadati</taxon>
        <taxon>Pseudomonadota</taxon>
        <taxon>Gammaproteobacteria</taxon>
        <taxon>Oceanospirillales</taxon>
        <taxon>Halomonadaceae</taxon>
        <taxon>Billgrantia</taxon>
    </lineage>
</organism>
<name>A0A6I6SVH7_9GAMM</name>
<proteinExistence type="predicted"/>
<dbReference type="Gene3D" id="3.30.70.1230">
    <property type="entry name" value="Nucleotide cyclase"/>
    <property type="match status" value="1"/>
</dbReference>
<evidence type="ECO:0008006" key="3">
    <source>
        <dbReference type="Google" id="ProtNLM"/>
    </source>
</evidence>
<gene>
    <name evidence="1" type="ORF">EKK97_09075</name>
</gene>
<dbReference type="Proteomes" id="UP000464013">
    <property type="component" value="Chromosome"/>
</dbReference>